<proteinExistence type="predicted"/>
<dbReference type="AlphaFoldDB" id="A0AAW0L305"/>
<evidence type="ECO:0000313" key="1">
    <source>
        <dbReference type="EMBL" id="KAK7844686.1"/>
    </source>
</evidence>
<organism evidence="1 2">
    <name type="scientific">Quercus suber</name>
    <name type="common">Cork oak</name>
    <dbReference type="NCBI Taxonomy" id="58331"/>
    <lineage>
        <taxon>Eukaryota</taxon>
        <taxon>Viridiplantae</taxon>
        <taxon>Streptophyta</taxon>
        <taxon>Embryophyta</taxon>
        <taxon>Tracheophyta</taxon>
        <taxon>Spermatophyta</taxon>
        <taxon>Magnoliopsida</taxon>
        <taxon>eudicotyledons</taxon>
        <taxon>Gunneridae</taxon>
        <taxon>Pentapetalae</taxon>
        <taxon>rosids</taxon>
        <taxon>fabids</taxon>
        <taxon>Fagales</taxon>
        <taxon>Fagaceae</taxon>
        <taxon>Quercus</taxon>
    </lineage>
</organism>
<reference evidence="1 2" key="1">
    <citation type="journal article" date="2018" name="Sci. Data">
        <title>The draft genome sequence of cork oak.</title>
        <authorList>
            <person name="Ramos A.M."/>
            <person name="Usie A."/>
            <person name="Barbosa P."/>
            <person name="Barros P.M."/>
            <person name="Capote T."/>
            <person name="Chaves I."/>
            <person name="Simoes F."/>
            <person name="Abreu I."/>
            <person name="Carrasquinho I."/>
            <person name="Faro C."/>
            <person name="Guimaraes J.B."/>
            <person name="Mendonca D."/>
            <person name="Nobrega F."/>
            <person name="Rodrigues L."/>
            <person name="Saibo N.J.M."/>
            <person name="Varela M.C."/>
            <person name="Egas C."/>
            <person name="Matos J."/>
            <person name="Miguel C.M."/>
            <person name="Oliveira M.M."/>
            <person name="Ricardo C.P."/>
            <person name="Goncalves S."/>
        </authorList>
    </citation>
    <scope>NUCLEOTIDE SEQUENCE [LARGE SCALE GENOMIC DNA]</scope>
    <source>
        <strain evidence="2">cv. HL8</strain>
    </source>
</reference>
<dbReference type="EMBL" id="PKMF04000181">
    <property type="protein sequence ID" value="KAK7844686.1"/>
    <property type="molecule type" value="Genomic_DNA"/>
</dbReference>
<dbReference type="Gene3D" id="3.30.200.20">
    <property type="entry name" value="Phosphorylase Kinase, domain 1"/>
    <property type="match status" value="1"/>
</dbReference>
<dbReference type="Proteomes" id="UP000237347">
    <property type="component" value="Unassembled WGS sequence"/>
</dbReference>
<accession>A0AAW0L305</accession>
<name>A0AAW0L305_QUESU</name>
<comment type="caution">
    <text evidence="1">The sequence shown here is derived from an EMBL/GenBank/DDBJ whole genome shotgun (WGS) entry which is preliminary data.</text>
</comment>
<sequence length="111" mass="12874">MWFEPQPQKIPLQLNLSLEPYLFHNLVLDKENNLSAIGYAHGVVDQRIKYKQREVLFAEIKQIKAATNFNAANKIREGGFGSVYKNKKKKSHHKKIFGFQILYNKRPVCSA</sequence>
<evidence type="ECO:0000313" key="2">
    <source>
        <dbReference type="Proteomes" id="UP000237347"/>
    </source>
</evidence>
<keyword evidence="2" id="KW-1185">Reference proteome</keyword>
<gene>
    <name evidence="1" type="ORF">CFP56_010566</name>
</gene>
<protein>
    <submittedName>
        <fullName evidence="1">Uncharacterized protein</fullName>
    </submittedName>
</protein>